<evidence type="ECO:0000313" key="3">
    <source>
        <dbReference type="Proteomes" id="UP000525923"/>
    </source>
</evidence>
<dbReference type="InterPro" id="IPR042070">
    <property type="entry name" value="PucR_C-HTH_sf"/>
</dbReference>
<organism evidence="2 3">
    <name type="scientific">Planococcus koreensis</name>
    <dbReference type="NCBI Taxonomy" id="112331"/>
    <lineage>
        <taxon>Bacteria</taxon>
        <taxon>Bacillati</taxon>
        <taxon>Bacillota</taxon>
        <taxon>Bacilli</taxon>
        <taxon>Bacillales</taxon>
        <taxon>Caryophanaceae</taxon>
        <taxon>Planococcus</taxon>
    </lineage>
</organism>
<accession>A0A7W8CR16</accession>
<dbReference type="AlphaFoldDB" id="A0A7W8CR16"/>
<dbReference type="OrthoDB" id="9792148at2"/>
<dbReference type="PANTHER" id="PTHR33744">
    <property type="entry name" value="CARBOHYDRATE DIACID REGULATOR"/>
    <property type="match status" value="1"/>
</dbReference>
<dbReference type="EMBL" id="JACHHE010000003">
    <property type="protein sequence ID" value="MBB5180075.1"/>
    <property type="molecule type" value="Genomic_DNA"/>
</dbReference>
<dbReference type="Proteomes" id="UP000525923">
    <property type="component" value="Unassembled WGS sequence"/>
</dbReference>
<keyword evidence="3" id="KW-1185">Reference proteome</keyword>
<name>A0A7W8CR16_9BACL</name>
<sequence length="296" mass="33547">MISQLSKIYPSLQVHRQGAPAADPAYKWFSAEDGLIVGIHKTELAPKDLSLLTAFLTPYNPKFPVHTDEETRWLAAVNPSAQDVENGFALNSPYRFVHFSIKEKQISPTAFKHAVLDFFAQQVPILWENDHQGILVEYLAAEDGAISYEEIIDPLMSDLYIKIQFFVGPFHDSLDEAAAHYRAVADAAKTAVLYSNKAVISYADAVPYLLIDQAQEPLLSDIRKSILQAYGEDEETLKMIEIFVRNNLNISETSKALHMHRNSLQYRLDRFYDNTGIDVRKFHQAMAVYLAILIQK</sequence>
<comment type="caution">
    <text evidence="2">The sequence shown here is derived from an EMBL/GenBank/DDBJ whole genome shotgun (WGS) entry which is preliminary data.</text>
</comment>
<dbReference type="PANTHER" id="PTHR33744:SF15">
    <property type="entry name" value="CARBOHYDRATE DIACID REGULATOR"/>
    <property type="match status" value="1"/>
</dbReference>
<dbReference type="Pfam" id="PF13556">
    <property type="entry name" value="HTH_30"/>
    <property type="match status" value="1"/>
</dbReference>
<evidence type="ECO:0000259" key="1">
    <source>
        <dbReference type="Pfam" id="PF13556"/>
    </source>
</evidence>
<reference evidence="2 3" key="1">
    <citation type="submission" date="2020-08" db="EMBL/GenBank/DDBJ databases">
        <title>Genomic Encyclopedia of Type Strains, Phase IV (KMG-IV): sequencing the most valuable type-strain genomes for metagenomic binning, comparative biology and taxonomic classification.</title>
        <authorList>
            <person name="Goeker M."/>
        </authorList>
    </citation>
    <scope>NUCLEOTIDE SEQUENCE [LARGE SCALE GENOMIC DNA]</scope>
    <source>
        <strain evidence="2 3">DSM 15895</strain>
    </source>
</reference>
<gene>
    <name evidence="2" type="ORF">HNQ44_001499</name>
</gene>
<feature type="domain" description="PucR C-terminal helix-turn-helix" evidence="1">
    <location>
        <begin position="237"/>
        <end position="294"/>
    </location>
</feature>
<protein>
    <submittedName>
        <fullName evidence="2">Sugar diacid utilization regulator</fullName>
    </submittedName>
</protein>
<evidence type="ECO:0000313" key="2">
    <source>
        <dbReference type="EMBL" id="MBB5180075.1"/>
    </source>
</evidence>
<dbReference type="SUPFAM" id="SSF46689">
    <property type="entry name" value="Homeodomain-like"/>
    <property type="match status" value="1"/>
</dbReference>
<dbReference type="Gene3D" id="1.10.10.2840">
    <property type="entry name" value="PucR C-terminal helix-turn-helix domain"/>
    <property type="match status" value="1"/>
</dbReference>
<proteinExistence type="predicted"/>
<dbReference type="InterPro" id="IPR051448">
    <property type="entry name" value="CdaR-like_regulators"/>
</dbReference>
<dbReference type="InterPro" id="IPR009057">
    <property type="entry name" value="Homeodomain-like_sf"/>
</dbReference>
<dbReference type="RefSeq" id="WP_135501788.1">
    <property type="nucleotide sequence ID" value="NZ_JACHHE010000003.1"/>
</dbReference>
<dbReference type="InterPro" id="IPR025736">
    <property type="entry name" value="PucR_C-HTH_dom"/>
</dbReference>